<dbReference type="PROSITE" id="PS51202">
    <property type="entry name" value="RCK_C"/>
    <property type="match status" value="1"/>
</dbReference>
<evidence type="ECO:0000256" key="5">
    <source>
        <dbReference type="ARBA" id="ARBA00023027"/>
    </source>
</evidence>
<dbReference type="InterPro" id="IPR036291">
    <property type="entry name" value="NAD(P)-bd_dom_sf"/>
</dbReference>
<keyword evidence="6" id="KW-0406">Ion transport</keyword>
<dbReference type="Proteomes" id="UP000713479">
    <property type="component" value="Unassembled WGS sequence"/>
</dbReference>
<gene>
    <name evidence="9" type="ORF">E7Z74_04530</name>
</gene>
<dbReference type="AlphaFoldDB" id="A0A8T3VH31"/>
<evidence type="ECO:0000256" key="2">
    <source>
        <dbReference type="ARBA" id="ARBA00022448"/>
    </source>
</evidence>
<dbReference type="EMBL" id="SUTF01000005">
    <property type="protein sequence ID" value="MBE6510513.1"/>
    <property type="molecule type" value="Genomic_DNA"/>
</dbReference>
<dbReference type="SUPFAM" id="SSF51735">
    <property type="entry name" value="NAD(P)-binding Rossmann-fold domains"/>
    <property type="match status" value="1"/>
</dbReference>
<dbReference type="PRINTS" id="PR00335">
    <property type="entry name" value="KUPTAKETRKA"/>
</dbReference>
<protein>
    <submittedName>
        <fullName evidence="9">TrkA family potassium uptake protein</fullName>
    </submittedName>
</protein>
<dbReference type="InterPro" id="IPR050721">
    <property type="entry name" value="Trk_Ktr_HKT_K-transport"/>
</dbReference>
<comment type="caution">
    <text evidence="9">The sequence shown here is derived from an EMBL/GenBank/DDBJ whole genome shotgun (WGS) entry which is preliminary data.</text>
</comment>
<organism evidence="9 10">
    <name type="scientific">Methanobrevibacter millerae</name>
    <dbReference type="NCBI Taxonomy" id="230361"/>
    <lineage>
        <taxon>Archaea</taxon>
        <taxon>Methanobacteriati</taxon>
        <taxon>Methanobacteriota</taxon>
        <taxon>Methanomada group</taxon>
        <taxon>Methanobacteria</taxon>
        <taxon>Methanobacteriales</taxon>
        <taxon>Methanobacteriaceae</taxon>
        <taxon>Methanobrevibacter</taxon>
    </lineage>
</organism>
<evidence type="ECO:0000259" key="8">
    <source>
        <dbReference type="PROSITE" id="PS51202"/>
    </source>
</evidence>
<dbReference type="InterPro" id="IPR036721">
    <property type="entry name" value="RCK_C_sf"/>
</dbReference>
<dbReference type="Pfam" id="PF02080">
    <property type="entry name" value="TrkA_C"/>
    <property type="match status" value="1"/>
</dbReference>
<dbReference type="PROSITE" id="PS51201">
    <property type="entry name" value="RCK_N"/>
    <property type="match status" value="1"/>
</dbReference>
<dbReference type="GO" id="GO:0015079">
    <property type="term" value="F:potassium ion transmembrane transporter activity"/>
    <property type="evidence" value="ECO:0007669"/>
    <property type="project" value="InterPro"/>
</dbReference>
<accession>A0A8T3VH31</accession>
<proteinExistence type="predicted"/>
<keyword evidence="5" id="KW-0520">NAD</keyword>
<evidence type="ECO:0000313" key="9">
    <source>
        <dbReference type="EMBL" id="MBE6510513.1"/>
    </source>
</evidence>
<evidence type="ECO:0000259" key="7">
    <source>
        <dbReference type="PROSITE" id="PS51201"/>
    </source>
</evidence>
<keyword evidence="2" id="KW-0813">Transport</keyword>
<feature type="domain" description="RCK N-terminal" evidence="7">
    <location>
        <begin position="1"/>
        <end position="116"/>
    </location>
</feature>
<reference evidence="9" key="1">
    <citation type="submission" date="2019-04" db="EMBL/GenBank/DDBJ databases">
        <title>Evolution of Biomass-Degrading Anaerobic Consortia Revealed by Metagenomics.</title>
        <authorList>
            <person name="Peng X."/>
        </authorList>
    </citation>
    <scope>NUCLEOTIDE SEQUENCE</scope>
    <source>
        <strain evidence="9">SIG13</strain>
    </source>
</reference>
<dbReference type="InterPro" id="IPR006036">
    <property type="entry name" value="K_uptake_TrkA"/>
</dbReference>
<dbReference type="Gene3D" id="3.40.50.720">
    <property type="entry name" value="NAD(P)-binding Rossmann-like Domain"/>
    <property type="match status" value="1"/>
</dbReference>
<evidence type="ECO:0000256" key="4">
    <source>
        <dbReference type="ARBA" id="ARBA00022958"/>
    </source>
</evidence>
<comment type="function">
    <text evidence="1">Part of a potassium transport system.</text>
</comment>
<keyword evidence="4" id="KW-0630">Potassium</keyword>
<evidence type="ECO:0000313" key="10">
    <source>
        <dbReference type="Proteomes" id="UP000713479"/>
    </source>
</evidence>
<evidence type="ECO:0000256" key="1">
    <source>
        <dbReference type="ARBA" id="ARBA00003660"/>
    </source>
</evidence>
<keyword evidence="3" id="KW-0633">Potassium transport</keyword>
<dbReference type="Pfam" id="PF02254">
    <property type="entry name" value="TrkA_N"/>
    <property type="match status" value="1"/>
</dbReference>
<name>A0A8T3VH31_9EURY</name>
<dbReference type="PANTHER" id="PTHR43833:SF5">
    <property type="entry name" value="TRK SYSTEM POTASSIUM UPTAKE PROTEIN TRKA"/>
    <property type="match status" value="1"/>
</dbReference>
<evidence type="ECO:0000256" key="3">
    <source>
        <dbReference type="ARBA" id="ARBA00022538"/>
    </source>
</evidence>
<dbReference type="Gene3D" id="3.30.70.1450">
    <property type="entry name" value="Regulator of K+ conductance, C-terminal domain"/>
    <property type="match status" value="1"/>
</dbReference>
<feature type="domain" description="RCK C-terminal" evidence="8">
    <location>
        <begin position="136"/>
        <end position="217"/>
    </location>
</feature>
<evidence type="ECO:0000256" key="6">
    <source>
        <dbReference type="ARBA" id="ARBA00023065"/>
    </source>
</evidence>
<dbReference type="SUPFAM" id="SSF116726">
    <property type="entry name" value="TrkA C-terminal domain-like"/>
    <property type="match status" value="1"/>
</dbReference>
<sequence length="217" mass="23555">MYVIIMGLGRVGLSLANLLIDDGYDLTLIDDNESLCNEAAAELDALVICGNGTNSKLLEETNIEDADFFIATTGNDEANLLSCILVRKYNVPNIIARVSNPDHEEAFKEVGIDNVISPEITAAGFLEKLVTRPNVADLISLGEGDAEILDMTVTNDKVVGKRIKDISPTKDYIIIATYEKDGKLVIPQPDNTLARGEKVSVLVKRGSFSKASKKLEK</sequence>
<dbReference type="InterPro" id="IPR006037">
    <property type="entry name" value="RCK_C"/>
</dbReference>
<dbReference type="GO" id="GO:0005886">
    <property type="term" value="C:plasma membrane"/>
    <property type="evidence" value="ECO:0007669"/>
    <property type="project" value="InterPro"/>
</dbReference>
<dbReference type="PANTHER" id="PTHR43833">
    <property type="entry name" value="POTASSIUM CHANNEL PROTEIN 2-RELATED-RELATED"/>
    <property type="match status" value="1"/>
</dbReference>
<dbReference type="InterPro" id="IPR003148">
    <property type="entry name" value="RCK_N"/>
</dbReference>